<organism evidence="2 3">
    <name type="scientific">Rhynchophorus ferrugineus</name>
    <name type="common">Red palm weevil</name>
    <name type="synonym">Curculio ferrugineus</name>
    <dbReference type="NCBI Taxonomy" id="354439"/>
    <lineage>
        <taxon>Eukaryota</taxon>
        <taxon>Metazoa</taxon>
        <taxon>Ecdysozoa</taxon>
        <taxon>Arthropoda</taxon>
        <taxon>Hexapoda</taxon>
        <taxon>Insecta</taxon>
        <taxon>Pterygota</taxon>
        <taxon>Neoptera</taxon>
        <taxon>Endopterygota</taxon>
        <taxon>Coleoptera</taxon>
        <taxon>Polyphaga</taxon>
        <taxon>Cucujiformia</taxon>
        <taxon>Curculionidae</taxon>
        <taxon>Dryophthorinae</taxon>
        <taxon>Rhynchophorus</taxon>
    </lineage>
</organism>
<dbReference type="EMBL" id="JAACXV010001572">
    <property type="protein sequence ID" value="KAF7277495.1"/>
    <property type="molecule type" value="Genomic_DNA"/>
</dbReference>
<proteinExistence type="predicted"/>
<comment type="caution">
    <text evidence="2">The sequence shown here is derived from an EMBL/GenBank/DDBJ whole genome shotgun (WGS) entry which is preliminary data.</text>
</comment>
<dbReference type="Proteomes" id="UP000625711">
    <property type="component" value="Unassembled WGS sequence"/>
</dbReference>
<gene>
    <name evidence="2" type="ORF">GWI33_007076</name>
</gene>
<feature type="compositionally biased region" description="Basic and acidic residues" evidence="1">
    <location>
        <begin position="49"/>
        <end position="58"/>
    </location>
</feature>
<dbReference type="AlphaFoldDB" id="A0A834IGC4"/>
<keyword evidence="3" id="KW-1185">Reference proteome</keyword>
<name>A0A834IGC4_RHYFE</name>
<evidence type="ECO:0000313" key="3">
    <source>
        <dbReference type="Proteomes" id="UP000625711"/>
    </source>
</evidence>
<feature type="compositionally biased region" description="Basic residues" evidence="1">
    <location>
        <begin position="59"/>
        <end position="71"/>
    </location>
</feature>
<feature type="region of interest" description="Disordered" evidence="1">
    <location>
        <begin position="49"/>
        <end position="71"/>
    </location>
</feature>
<reference evidence="2" key="1">
    <citation type="submission" date="2020-08" db="EMBL/GenBank/DDBJ databases">
        <title>Genome sequencing and assembly of the red palm weevil Rhynchophorus ferrugineus.</title>
        <authorList>
            <person name="Dias G.B."/>
            <person name="Bergman C.M."/>
            <person name="Manee M."/>
        </authorList>
    </citation>
    <scope>NUCLEOTIDE SEQUENCE</scope>
    <source>
        <strain evidence="2">AA-2017</strain>
        <tissue evidence="2">Whole larva</tissue>
    </source>
</reference>
<evidence type="ECO:0000313" key="2">
    <source>
        <dbReference type="EMBL" id="KAF7277495.1"/>
    </source>
</evidence>
<protein>
    <submittedName>
        <fullName evidence="2">Uncharacterized protein</fullName>
    </submittedName>
</protein>
<accession>A0A834IGC4</accession>
<evidence type="ECO:0000256" key="1">
    <source>
        <dbReference type="SAM" id="MobiDB-lite"/>
    </source>
</evidence>
<sequence length="71" mass="8111">MQTNTVMLFAEENGCRFGLSYPPPGAEYQIHILQNQVTQLIDRIKTGETDYEYEENKPPKVRKKGPLKKGA</sequence>